<comment type="subunit">
    <text evidence="12">Component of the eukaryotic translation initiation factor 3 (eIF-3) complex.</text>
</comment>
<comment type="similarity">
    <text evidence="12">Belongs to the eIF-3 subunit G family.</text>
</comment>
<dbReference type="Gene3D" id="3.30.70.330">
    <property type="match status" value="1"/>
</dbReference>
<dbReference type="CDD" id="cd12408">
    <property type="entry name" value="RRM_eIF3G_like"/>
    <property type="match status" value="1"/>
</dbReference>
<evidence type="ECO:0000313" key="16">
    <source>
        <dbReference type="EMBL" id="KAG6379767.1"/>
    </source>
</evidence>
<evidence type="ECO:0000256" key="4">
    <source>
        <dbReference type="ARBA" id="ARBA00022491"/>
    </source>
</evidence>
<dbReference type="Pfam" id="PF00850">
    <property type="entry name" value="Hist_deacetyl"/>
    <property type="match status" value="1"/>
</dbReference>
<evidence type="ECO:0000256" key="1">
    <source>
        <dbReference type="ARBA" id="ARBA00004123"/>
    </source>
</evidence>
<comment type="function">
    <text evidence="12">RNA-binding component of the eukaryotic translation initiation factor 3 (eIF-3) complex, which is involved in protein synthesis of a specialized repertoire of mRNAs and, together with other initiation factors, stimulates binding of mRNA and methionyl-tRNAi to the 40S ribosome. The eIF-3 complex specifically targets and initiates translation of a subset of mRNAs involved in cell proliferation. This subunit can bind 18S rRNA.</text>
</comment>
<evidence type="ECO:0000256" key="3">
    <source>
        <dbReference type="ARBA" id="ARBA00022490"/>
    </source>
</evidence>
<dbReference type="InterPro" id="IPR023801">
    <property type="entry name" value="His_deacetylse_dom"/>
</dbReference>
<dbReference type="InterPro" id="IPR034240">
    <property type="entry name" value="eIF3G_RRM"/>
</dbReference>
<evidence type="ECO:0000256" key="5">
    <source>
        <dbReference type="ARBA" id="ARBA00022540"/>
    </source>
</evidence>
<organism evidence="16 17">
    <name type="scientific">Boletus reticuloceps</name>
    <dbReference type="NCBI Taxonomy" id="495285"/>
    <lineage>
        <taxon>Eukaryota</taxon>
        <taxon>Fungi</taxon>
        <taxon>Dikarya</taxon>
        <taxon>Basidiomycota</taxon>
        <taxon>Agaricomycotina</taxon>
        <taxon>Agaricomycetes</taxon>
        <taxon>Agaricomycetidae</taxon>
        <taxon>Boletales</taxon>
        <taxon>Boletineae</taxon>
        <taxon>Boletaceae</taxon>
        <taxon>Boletoideae</taxon>
        <taxon>Boletus</taxon>
    </lineage>
</organism>
<dbReference type="GO" id="GO:0031507">
    <property type="term" value="P:heterochromatin formation"/>
    <property type="evidence" value="ECO:0007669"/>
    <property type="project" value="TreeGrafter"/>
</dbReference>
<dbReference type="InterPro" id="IPR000504">
    <property type="entry name" value="RRM_dom"/>
</dbReference>
<evidence type="ECO:0000313" key="17">
    <source>
        <dbReference type="Proteomes" id="UP000683000"/>
    </source>
</evidence>
<dbReference type="InterPro" id="IPR035979">
    <property type="entry name" value="RBD_domain_sf"/>
</dbReference>
<dbReference type="PANTHER" id="PTHR10625:SF14">
    <property type="entry name" value="HISTONE DEACETYLASE 8"/>
    <property type="match status" value="1"/>
</dbReference>
<dbReference type="InterPro" id="IPR023696">
    <property type="entry name" value="Ureohydrolase_dom_sf"/>
</dbReference>
<sequence length="713" mass="78005">MSAPKTSWADDVDELAAEPVSDYIDENGIRVTIEYAMNDEGKKVKITRKIKRTLQKSIVEHTVAERKKWAKFGKERGNKEGPDRATTTVGENVVLKLSAGNKSAEIEPSAEQHIKTELAKAGAGKVVCRLCKGDHFTAKCPYKDSLAGLETADIPTTDDFVPAADVPAAASSGGKYVPPSMRAGARGPGESMNRVGGPGSREDLPTLRVTNISEETQENDLRELFGAFGRVARVYVGRDRETGIGKGFAFVSFEDRAIAQRAMEKLNGKGYDNLILSVQWSHQKGDDHRFLVYQTCTVLYPTLLDDQQYQWESERAICTMRSLVTKLVSMWKLPNDSAVHTVRGATVTIHHARTPQKFNDSTKIQMQPVAYIVSEELVRVSSLLPSNRNRSLLVHSLVSAFGIQSLALPDGQKCIKFLRPRRATSKELLAYHTRDYLDFALNPSNDYEDLSQVAEFGLQDDCPPFKGMQEYIPLVAGATLTAVDAFKENICEVAVCWDGGRHHAQKSHASGFCYVADCILAILALRRLPPSPSSGPPRRSRVMYLDLDLHFSDAVSHAFHNPSVSAMSQVLTLSIHHAAPGFFPVSPLSSLPNPEDALFDPFTLSLPLQKGASCQTFARVWPVIERIKDTFQPDFIVVQCGVDGLAGDPMATWNWSIGGPGSLGWCIDRIVHSWSGKKLLLGGGGYSSPNAARAWAFLTSVAVGDLAIGTSIS</sequence>
<accession>A0A8I2YXY3</accession>
<dbReference type="PANTHER" id="PTHR10625">
    <property type="entry name" value="HISTONE DEACETYLASE HDAC1-RELATED"/>
    <property type="match status" value="1"/>
</dbReference>
<dbReference type="Gene3D" id="3.40.800.20">
    <property type="entry name" value="Histone deacetylase domain"/>
    <property type="match status" value="1"/>
</dbReference>
<dbReference type="Pfam" id="PF12353">
    <property type="entry name" value="eIF3g"/>
    <property type="match status" value="1"/>
</dbReference>
<evidence type="ECO:0000256" key="14">
    <source>
        <dbReference type="SAM" id="MobiDB-lite"/>
    </source>
</evidence>
<dbReference type="GO" id="GO:0005852">
    <property type="term" value="C:eukaryotic translation initiation factor 3 complex"/>
    <property type="evidence" value="ECO:0007669"/>
    <property type="project" value="UniProtKB-UniRule"/>
</dbReference>
<evidence type="ECO:0000256" key="13">
    <source>
        <dbReference type="PROSITE-ProRule" id="PRU00176"/>
    </source>
</evidence>
<feature type="region of interest" description="Disordered" evidence="14">
    <location>
        <begin position="168"/>
        <end position="205"/>
    </location>
</feature>
<dbReference type="GO" id="GO:0001732">
    <property type="term" value="P:formation of cytoplasmic translation initiation complex"/>
    <property type="evidence" value="ECO:0007669"/>
    <property type="project" value="UniProtKB-UniRule"/>
</dbReference>
<evidence type="ECO:0000256" key="6">
    <source>
        <dbReference type="ARBA" id="ARBA00022801"/>
    </source>
</evidence>
<keyword evidence="11" id="KW-0539">Nucleus</keyword>
<evidence type="ECO:0000256" key="8">
    <source>
        <dbReference type="ARBA" id="ARBA00022917"/>
    </source>
</evidence>
<dbReference type="InterPro" id="IPR024675">
    <property type="entry name" value="eIF3g_N"/>
</dbReference>
<keyword evidence="8 12" id="KW-0648">Protein biosynthesis</keyword>
<evidence type="ECO:0000256" key="11">
    <source>
        <dbReference type="ARBA" id="ARBA00023242"/>
    </source>
</evidence>
<dbReference type="InterPro" id="IPR012677">
    <property type="entry name" value="Nucleotide-bd_a/b_plait_sf"/>
</dbReference>
<dbReference type="SUPFAM" id="SSF52768">
    <property type="entry name" value="Arginase/deacetylase"/>
    <property type="match status" value="1"/>
</dbReference>
<comment type="caution">
    <text evidence="16">The sequence shown here is derived from an EMBL/GenBank/DDBJ whole genome shotgun (WGS) entry which is preliminary data.</text>
</comment>
<dbReference type="InterPro" id="IPR037138">
    <property type="entry name" value="His_deacetylse_dom_sf"/>
</dbReference>
<protein>
    <recommendedName>
        <fullName evidence="12">Eukaryotic translation initiation factor 3 subunit G</fullName>
        <shortName evidence="12">eIF3g</shortName>
    </recommendedName>
    <alternativeName>
        <fullName evidence="12">Eukaryotic translation initiation factor 3 RNA-binding subunit</fullName>
        <shortName evidence="12">eIF-3 RNA-binding subunit</shortName>
    </alternativeName>
    <alternativeName>
        <fullName evidence="12">Translation initiation factor eIF3 p33 subunit homolog</fullName>
        <shortName evidence="12">eIF3 p33 homolog</shortName>
    </alternativeName>
</protein>
<reference evidence="16" key="1">
    <citation type="submission" date="2021-03" db="EMBL/GenBank/DDBJ databases">
        <title>Evolutionary innovations through gain and loss of genes in the ectomycorrhizal Boletales.</title>
        <authorList>
            <person name="Wu G."/>
            <person name="Miyauchi S."/>
            <person name="Morin E."/>
            <person name="Yang Z.-L."/>
            <person name="Xu J."/>
            <person name="Martin F.M."/>
        </authorList>
    </citation>
    <scope>NUCLEOTIDE SEQUENCE</scope>
    <source>
        <strain evidence="16">BR01</strain>
    </source>
</reference>
<dbReference type="GO" id="GO:0033290">
    <property type="term" value="C:eukaryotic 48S preinitiation complex"/>
    <property type="evidence" value="ECO:0007669"/>
    <property type="project" value="UniProtKB-UniRule"/>
</dbReference>
<proteinExistence type="inferred from homology"/>
<comment type="subcellular location">
    <subcellularLocation>
        <location evidence="12">Cytoplasm</location>
    </subcellularLocation>
    <subcellularLocation>
        <location evidence="1">Nucleus</location>
    </subcellularLocation>
</comment>
<keyword evidence="5 12" id="KW-0396">Initiation factor</keyword>
<dbReference type="GO" id="GO:0003743">
    <property type="term" value="F:translation initiation factor activity"/>
    <property type="evidence" value="ECO:0007669"/>
    <property type="project" value="UniProtKB-UniRule"/>
</dbReference>
<comment type="similarity">
    <text evidence="2">Belongs to the histone deacetylase family. HD type 1 subfamily.</text>
</comment>
<keyword evidence="9" id="KW-0805">Transcription regulation</keyword>
<keyword evidence="10" id="KW-0804">Transcription</keyword>
<dbReference type="AlphaFoldDB" id="A0A8I2YXY3"/>
<dbReference type="PROSITE" id="PS50102">
    <property type="entry name" value="RRM"/>
    <property type="match status" value="1"/>
</dbReference>
<dbReference type="Pfam" id="PF00076">
    <property type="entry name" value="RRM_1"/>
    <property type="match status" value="1"/>
</dbReference>
<name>A0A8I2YXY3_9AGAM</name>
<dbReference type="Proteomes" id="UP000683000">
    <property type="component" value="Unassembled WGS sequence"/>
</dbReference>
<keyword evidence="6" id="KW-0378">Hydrolase</keyword>
<dbReference type="EMBL" id="JAGFBS010000004">
    <property type="protein sequence ID" value="KAG6379767.1"/>
    <property type="molecule type" value="Genomic_DNA"/>
</dbReference>
<dbReference type="GO" id="GO:0003723">
    <property type="term" value="F:RNA binding"/>
    <property type="evidence" value="ECO:0007669"/>
    <property type="project" value="UniProtKB-UniRule"/>
</dbReference>
<evidence type="ECO:0000256" key="12">
    <source>
        <dbReference type="HAMAP-Rule" id="MF_03006"/>
    </source>
</evidence>
<evidence type="ECO:0000256" key="9">
    <source>
        <dbReference type="ARBA" id="ARBA00023015"/>
    </source>
</evidence>
<dbReference type="SUPFAM" id="SSF54928">
    <property type="entry name" value="RNA-binding domain, RBD"/>
    <property type="match status" value="1"/>
</dbReference>
<dbReference type="GO" id="GO:0016282">
    <property type="term" value="C:eukaryotic 43S preinitiation complex"/>
    <property type="evidence" value="ECO:0007669"/>
    <property type="project" value="UniProtKB-UniRule"/>
</dbReference>
<dbReference type="GO" id="GO:0005634">
    <property type="term" value="C:nucleus"/>
    <property type="evidence" value="ECO:0007669"/>
    <property type="project" value="UniProtKB-SubCell"/>
</dbReference>
<dbReference type="InterPro" id="IPR017334">
    <property type="entry name" value="eIF3_g"/>
</dbReference>
<dbReference type="HAMAP" id="MF_03006">
    <property type="entry name" value="eIF3g"/>
    <property type="match status" value="1"/>
</dbReference>
<evidence type="ECO:0000256" key="2">
    <source>
        <dbReference type="ARBA" id="ARBA00006457"/>
    </source>
</evidence>
<evidence type="ECO:0000259" key="15">
    <source>
        <dbReference type="PROSITE" id="PS50102"/>
    </source>
</evidence>
<gene>
    <name evidence="12" type="primary">TIF35</name>
    <name evidence="16" type="ORF">JVT61DRAFT_10304</name>
</gene>
<dbReference type="PRINTS" id="PR01270">
    <property type="entry name" value="HDASUPER"/>
</dbReference>
<dbReference type="OrthoDB" id="73273at2759"/>
<keyword evidence="4" id="KW-0678">Repressor</keyword>
<keyword evidence="3 12" id="KW-0963">Cytoplasm</keyword>
<keyword evidence="13" id="KW-0694">RNA-binding</keyword>
<keyword evidence="7" id="KW-0156">Chromatin regulator</keyword>
<dbReference type="GO" id="GO:0004407">
    <property type="term" value="F:histone deacetylase activity"/>
    <property type="evidence" value="ECO:0007669"/>
    <property type="project" value="TreeGrafter"/>
</dbReference>
<dbReference type="SMART" id="SM00360">
    <property type="entry name" value="RRM"/>
    <property type="match status" value="1"/>
</dbReference>
<evidence type="ECO:0000256" key="10">
    <source>
        <dbReference type="ARBA" id="ARBA00023163"/>
    </source>
</evidence>
<dbReference type="CDD" id="cd12933">
    <property type="entry name" value="eIF3G"/>
    <property type="match status" value="1"/>
</dbReference>
<evidence type="ECO:0000256" key="7">
    <source>
        <dbReference type="ARBA" id="ARBA00022853"/>
    </source>
</evidence>
<dbReference type="InterPro" id="IPR000286">
    <property type="entry name" value="HDACs"/>
</dbReference>
<feature type="domain" description="RRM" evidence="15">
    <location>
        <begin position="205"/>
        <end position="283"/>
    </location>
</feature>
<dbReference type="GO" id="GO:0016787">
    <property type="term" value="F:hydrolase activity"/>
    <property type="evidence" value="ECO:0007669"/>
    <property type="project" value="UniProtKB-KW"/>
</dbReference>
<keyword evidence="17" id="KW-1185">Reference proteome</keyword>